<gene>
    <name evidence="2" type="ORF">ELS83_13445</name>
</gene>
<sequence>MKIKVGNWKVDSRTLIRLEWRKYYPKLIIQEKFEKHIKWILRGLALLGILISFFVLPYHVGIIVTIVLFAIQTLIEKALFEYSVMIVQPFPDFKIDYDQWVTNGYFITNEEVEGYENYPNYFGPAYKDENYAYNFFSYIREWNQNSDTDFDNNICISFIYEDDVSYSTYLYANPDRKWLDESFNSEKDKMKLEKYGKEQQSMVIQMVYWKNLKMTNGMFFTQFIESQKKREKKEFYFAPFIHKNGKIGYIDELKVLKVDFKVKGRSELTENEVEYHHR</sequence>
<evidence type="ECO:0000313" key="3">
    <source>
        <dbReference type="Proteomes" id="UP000732105"/>
    </source>
</evidence>
<evidence type="ECO:0008006" key="4">
    <source>
        <dbReference type="Google" id="ProtNLM"/>
    </source>
</evidence>
<dbReference type="RefSeq" id="WP_171596096.1">
    <property type="nucleotide sequence ID" value="NZ_RZNH01000023.1"/>
</dbReference>
<organism evidence="2 3">
    <name type="scientific">Marinifilum caeruleilacunae</name>
    <dbReference type="NCBI Taxonomy" id="2499076"/>
    <lineage>
        <taxon>Bacteria</taxon>
        <taxon>Pseudomonadati</taxon>
        <taxon>Bacteroidota</taxon>
        <taxon>Bacteroidia</taxon>
        <taxon>Marinilabiliales</taxon>
        <taxon>Marinifilaceae</taxon>
    </lineage>
</organism>
<keyword evidence="1" id="KW-0472">Membrane</keyword>
<keyword evidence="1" id="KW-0812">Transmembrane</keyword>
<keyword evidence="3" id="KW-1185">Reference proteome</keyword>
<name>A0ABX1WXG3_9BACT</name>
<comment type="caution">
    <text evidence="2">The sequence shown here is derived from an EMBL/GenBank/DDBJ whole genome shotgun (WGS) entry which is preliminary data.</text>
</comment>
<reference evidence="2 3" key="1">
    <citation type="submission" date="2018-12" db="EMBL/GenBank/DDBJ databases">
        <title>Marinifilum JC070 sp. nov., a marine bacterium isolated from Yongle Blue Hole in the South China Sea.</title>
        <authorList>
            <person name="Fu T."/>
        </authorList>
    </citation>
    <scope>NUCLEOTIDE SEQUENCE [LARGE SCALE GENOMIC DNA]</scope>
    <source>
        <strain evidence="2 3">JC070</strain>
    </source>
</reference>
<accession>A0ABX1WXG3</accession>
<feature type="transmembrane region" description="Helical" evidence="1">
    <location>
        <begin position="44"/>
        <end position="71"/>
    </location>
</feature>
<protein>
    <recommendedName>
        <fullName evidence="4">DUF3137 domain-containing protein</fullName>
    </recommendedName>
</protein>
<keyword evidence="1" id="KW-1133">Transmembrane helix</keyword>
<dbReference type="EMBL" id="RZNH01000023">
    <property type="protein sequence ID" value="NOU60823.1"/>
    <property type="molecule type" value="Genomic_DNA"/>
</dbReference>
<dbReference type="Proteomes" id="UP000732105">
    <property type="component" value="Unassembled WGS sequence"/>
</dbReference>
<evidence type="ECO:0000313" key="2">
    <source>
        <dbReference type="EMBL" id="NOU60823.1"/>
    </source>
</evidence>
<evidence type="ECO:0000256" key="1">
    <source>
        <dbReference type="SAM" id="Phobius"/>
    </source>
</evidence>
<proteinExistence type="predicted"/>